<dbReference type="AlphaFoldDB" id="A0A423VY22"/>
<comment type="caution">
    <text evidence="2">The sequence shown here is derived from an EMBL/GenBank/DDBJ whole genome shotgun (WGS) entry which is preliminary data.</text>
</comment>
<proteinExistence type="predicted"/>
<dbReference type="Proteomes" id="UP000283895">
    <property type="component" value="Unassembled WGS sequence"/>
</dbReference>
<reference evidence="2 3" key="1">
    <citation type="submission" date="2015-09" db="EMBL/GenBank/DDBJ databases">
        <title>Host preference determinants of Valsa canker pathogens revealed by comparative genomics.</title>
        <authorList>
            <person name="Yin Z."/>
            <person name="Huang L."/>
        </authorList>
    </citation>
    <scope>NUCLEOTIDE SEQUENCE [LARGE SCALE GENOMIC DNA]</scope>
    <source>
        <strain evidence="2 3">03-1</strain>
    </source>
</reference>
<keyword evidence="3" id="KW-1185">Reference proteome</keyword>
<dbReference type="EMBL" id="LKEA01000034">
    <property type="protein sequence ID" value="ROV95984.1"/>
    <property type="molecule type" value="Genomic_DNA"/>
</dbReference>
<evidence type="ECO:0000313" key="3">
    <source>
        <dbReference type="Proteomes" id="UP000283895"/>
    </source>
</evidence>
<dbReference type="OrthoDB" id="37659at2759"/>
<evidence type="ECO:0000313" key="2">
    <source>
        <dbReference type="EMBL" id="ROV95984.1"/>
    </source>
</evidence>
<evidence type="ECO:0000256" key="1">
    <source>
        <dbReference type="SAM" id="MobiDB-lite"/>
    </source>
</evidence>
<feature type="region of interest" description="Disordered" evidence="1">
    <location>
        <begin position="103"/>
        <end position="122"/>
    </location>
</feature>
<dbReference type="STRING" id="356882.A0A423VY22"/>
<name>A0A423VY22_9PEZI</name>
<protein>
    <submittedName>
        <fullName evidence="2">Uncharacterized protein</fullName>
    </submittedName>
</protein>
<accession>A0A423VY22</accession>
<gene>
    <name evidence="2" type="ORF">VMCG_07950</name>
</gene>
<organism evidence="2 3">
    <name type="scientific">Cytospora schulzeri</name>
    <dbReference type="NCBI Taxonomy" id="448051"/>
    <lineage>
        <taxon>Eukaryota</taxon>
        <taxon>Fungi</taxon>
        <taxon>Dikarya</taxon>
        <taxon>Ascomycota</taxon>
        <taxon>Pezizomycotina</taxon>
        <taxon>Sordariomycetes</taxon>
        <taxon>Sordariomycetidae</taxon>
        <taxon>Diaporthales</taxon>
        <taxon>Cytosporaceae</taxon>
        <taxon>Cytospora</taxon>
    </lineage>
</organism>
<sequence>MGAVLTTVKLAHHKLRKSKTKGSIVITGGFAGYWADPLVQASSESYVVSRKKTTSPSMGSLLAPPLPHDAIQTSHCMDETRSPIKPGKDVALALVYSATAQQPRRVETYGDEPESTLKSSSL</sequence>